<dbReference type="InterPro" id="IPR036322">
    <property type="entry name" value="WD40_repeat_dom_sf"/>
</dbReference>
<evidence type="ECO:0000256" key="7">
    <source>
        <dbReference type="PROSITE-ProRule" id="PRU00221"/>
    </source>
</evidence>
<evidence type="ECO:0000256" key="5">
    <source>
        <dbReference type="ARBA" id="ARBA00022737"/>
    </source>
</evidence>
<dbReference type="GO" id="GO:0030488">
    <property type="term" value="P:tRNA methylation"/>
    <property type="evidence" value="ECO:0007669"/>
    <property type="project" value="TreeGrafter"/>
</dbReference>
<evidence type="ECO:0000256" key="4">
    <source>
        <dbReference type="ARBA" id="ARBA00022694"/>
    </source>
</evidence>
<dbReference type="AlphaFoldDB" id="A0A9P7BE37"/>
<dbReference type="InterPro" id="IPR019775">
    <property type="entry name" value="WD40_repeat_CS"/>
</dbReference>
<accession>A0A9P7BE37</accession>
<dbReference type="EMBL" id="PUHR01000001">
    <property type="protein sequence ID" value="KAG0672600.1"/>
    <property type="molecule type" value="Genomic_DNA"/>
</dbReference>
<sequence length="1033" mass="117714">MAAQLKDLSHYGPSLCVKFIKSNCSKGDVFAAIGPFLHVYNYKTSELIHRVRIFTANKVHGFNVSRDGKYCVFYGSKSLTMCSIDDLFKFQDISSSERMFTEWIMDATFSANGDQVYILTCYNLVLITDLENNILERKNLLNERSILYSGTIKVLSNAKVIVNAGTVLGGILIWDLFNEEKIHNLTGHEGSIFYVTVSDNGKYVASCSDDRSIRLWDFETGEELSIGWGHTARIWNLKFFNNDTQLISVSEDCTCRLWDIVKNDSSVKLIMTNIYETHLIKNVWGVDVNEMDGVAVTSGNDGRIKKIDLKQTTRYGNELQSFNISKLPTADGLPLDIKSDEIFKGFHWFNFGLVAITSYGKVIKLLNTTMKWELVLSDDRFESYSMTNGISDYSSKESSDDVVVFSNNKCDLLMLKFSKDGKTLTGEQYLHVDSISKLCNCMVVKNDGTDFYIALESPNPRDKFVVLKINIATLEIVHRFNFNKPLNFVSSCLEVFGNRLLVGSRFSTIAIFNLLNEEEIPYMIRRINEGDTITSIKCFEQSENGNTLFSVTNRDGYYNFIKVDMTLLQSHPDVKEDNISIHTIIHSNKVIKGFLEGTLCDGTGDYITYDFKSSLFYIYNETNGYEIASQVCGGAHRQWKLTTLGDDSGYMLVYIKASELYLRRIYHNSNELNTLENGIHGREIRDLSILNQNTDHENQYLFVTGSEDTTVKLCKYDTTNGVVTNYWTQRQHVSGLQRVKFINDKLMISCSAREELFLWEINTEFTNKPYMTIRKPLPTLKKHPDLRIMDFDVLLDCNNTDNFISAAVYSDSTIKIWYYNYSRNEYESCIWENRYETCCILNTSFVQIRDRLYLLIAATDGYLTFYDLTSELSFIANDKQGRIQINEINSIESTSKPVFKIRVHKSGIKTLDVNVLDNGTEFQVFTGGDDNAIAMSIFRLKDVDITGEVTSLIENAASSTVTSCQLFENKNKLLTTSVDQRVRVWDITSDNKLVLKHTKYTTIADTGSCDIIKTDKNKQSIILGGVGLSVWEY</sequence>
<dbReference type="GO" id="GO:0005737">
    <property type="term" value="C:cytoplasm"/>
    <property type="evidence" value="ECO:0007669"/>
    <property type="project" value="UniProtKB-SubCell"/>
</dbReference>
<reference evidence="8 9" key="1">
    <citation type="submission" date="2020-11" db="EMBL/GenBank/DDBJ databases">
        <title>Kefir isolates.</title>
        <authorList>
            <person name="Marcisauskas S."/>
            <person name="Kim Y."/>
            <person name="Blasche S."/>
        </authorList>
    </citation>
    <scope>NUCLEOTIDE SEQUENCE [LARGE SCALE GENOMIC DNA]</scope>
    <source>
        <strain evidence="8 9">OG2</strain>
    </source>
</reference>
<dbReference type="PROSITE" id="PS00678">
    <property type="entry name" value="WD_REPEATS_1"/>
    <property type="match status" value="3"/>
</dbReference>
<dbReference type="SMART" id="SM00320">
    <property type="entry name" value="WD40"/>
    <property type="match status" value="7"/>
</dbReference>
<dbReference type="InterPro" id="IPR011043">
    <property type="entry name" value="Gal_Oxase/kelch_b-propeller"/>
</dbReference>
<comment type="similarity">
    <text evidence="6">Belongs to the WD repeat WDR6 family.</text>
</comment>
<name>A0A9P7BE37_MAUEX</name>
<evidence type="ECO:0000256" key="2">
    <source>
        <dbReference type="ARBA" id="ARBA00022490"/>
    </source>
</evidence>
<keyword evidence="3 7" id="KW-0853">WD repeat</keyword>
<dbReference type="PANTHER" id="PTHR14344:SF3">
    <property type="entry name" value="WD REPEAT-CONTAINING PROTEIN 6"/>
    <property type="match status" value="1"/>
</dbReference>
<evidence type="ECO:0000256" key="3">
    <source>
        <dbReference type="ARBA" id="ARBA00022574"/>
    </source>
</evidence>
<comment type="subcellular location">
    <subcellularLocation>
        <location evidence="1">Cytoplasm</location>
    </subcellularLocation>
</comment>
<dbReference type="Gene3D" id="2.130.10.10">
    <property type="entry name" value="YVTN repeat-like/Quinoprotein amine dehydrogenase"/>
    <property type="match status" value="2"/>
</dbReference>
<dbReference type="InterPro" id="IPR015943">
    <property type="entry name" value="WD40/YVTN_repeat-like_dom_sf"/>
</dbReference>
<feature type="repeat" description="WD" evidence="7">
    <location>
        <begin position="954"/>
        <end position="995"/>
    </location>
</feature>
<keyword evidence="5" id="KW-0677">Repeat</keyword>
<evidence type="ECO:0000313" key="9">
    <source>
        <dbReference type="Proteomes" id="UP000750334"/>
    </source>
</evidence>
<dbReference type="Pfam" id="PF00400">
    <property type="entry name" value="WD40"/>
    <property type="match status" value="3"/>
</dbReference>
<dbReference type="SUPFAM" id="SSF50965">
    <property type="entry name" value="Galactose oxidase, central domain"/>
    <property type="match status" value="1"/>
</dbReference>
<keyword evidence="4" id="KW-0819">tRNA processing</keyword>
<evidence type="ECO:0000313" key="8">
    <source>
        <dbReference type="EMBL" id="KAG0672600.1"/>
    </source>
</evidence>
<evidence type="ECO:0000256" key="1">
    <source>
        <dbReference type="ARBA" id="ARBA00004496"/>
    </source>
</evidence>
<evidence type="ECO:0000256" key="6">
    <source>
        <dbReference type="ARBA" id="ARBA00038255"/>
    </source>
</evidence>
<comment type="caution">
    <text evidence="8">The sequence shown here is derived from an EMBL/GenBank/DDBJ whole genome shotgun (WGS) entry which is preliminary data.</text>
</comment>
<feature type="repeat" description="WD" evidence="7">
    <location>
        <begin position="185"/>
        <end position="226"/>
    </location>
</feature>
<proteinExistence type="inferred from homology"/>
<dbReference type="InterPro" id="IPR051973">
    <property type="entry name" value="tRNA_Anticodon_Mtase-Reg"/>
</dbReference>
<dbReference type="PROSITE" id="PS50082">
    <property type="entry name" value="WD_REPEATS_2"/>
    <property type="match status" value="3"/>
</dbReference>
<protein>
    <recommendedName>
        <fullName evidence="10">Anaphase-promoting complex subunit 4 WD40 domain-containing protein</fullName>
    </recommendedName>
</protein>
<dbReference type="OrthoDB" id="66881at2759"/>
<gene>
    <name evidence="8" type="ORF">C6P45_000031</name>
</gene>
<dbReference type="SUPFAM" id="SSF50978">
    <property type="entry name" value="WD40 repeat-like"/>
    <property type="match status" value="3"/>
</dbReference>
<dbReference type="InterPro" id="IPR001680">
    <property type="entry name" value="WD40_rpt"/>
</dbReference>
<feature type="repeat" description="WD" evidence="7">
    <location>
        <begin position="227"/>
        <end position="268"/>
    </location>
</feature>
<keyword evidence="9" id="KW-1185">Reference proteome</keyword>
<dbReference type="PANTHER" id="PTHR14344">
    <property type="entry name" value="WD REPEAT PROTEIN"/>
    <property type="match status" value="1"/>
</dbReference>
<keyword evidence="2" id="KW-0963">Cytoplasm</keyword>
<dbReference type="PROSITE" id="PS50294">
    <property type="entry name" value="WD_REPEATS_REGION"/>
    <property type="match status" value="1"/>
</dbReference>
<evidence type="ECO:0008006" key="10">
    <source>
        <dbReference type="Google" id="ProtNLM"/>
    </source>
</evidence>
<dbReference type="Proteomes" id="UP000750334">
    <property type="component" value="Unassembled WGS sequence"/>
</dbReference>
<organism evidence="8 9">
    <name type="scientific">Maudiozyma exigua</name>
    <name type="common">Yeast</name>
    <name type="synonym">Kazachstania exigua</name>
    <dbReference type="NCBI Taxonomy" id="34358"/>
    <lineage>
        <taxon>Eukaryota</taxon>
        <taxon>Fungi</taxon>
        <taxon>Dikarya</taxon>
        <taxon>Ascomycota</taxon>
        <taxon>Saccharomycotina</taxon>
        <taxon>Saccharomycetes</taxon>
        <taxon>Saccharomycetales</taxon>
        <taxon>Saccharomycetaceae</taxon>
        <taxon>Maudiozyma</taxon>
    </lineage>
</organism>